<dbReference type="PANTHER" id="PTHR33164">
    <property type="entry name" value="TRANSCRIPTIONAL REGULATOR, MARR FAMILY"/>
    <property type="match status" value="1"/>
</dbReference>
<reference evidence="2 3" key="1">
    <citation type="submission" date="2022-02" db="EMBL/GenBank/DDBJ databases">
        <title>Uncovering new skin microbiome diversity through culturing and metagenomics.</title>
        <authorList>
            <person name="Conlan S."/>
            <person name="Deming C."/>
            <person name="Nisc Comparative Sequencing Program N."/>
            <person name="Segre J.A."/>
        </authorList>
    </citation>
    <scope>NUCLEOTIDE SEQUENCE [LARGE SCALE GENOMIC DNA]</scope>
    <source>
        <strain evidence="2 3">ACRQZ</strain>
    </source>
</reference>
<dbReference type="RefSeq" id="WP_239261728.1">
    <property type="nucleotide sequence ID" value="NZ_DAMCTM010000011.1"/>
</dbReference>
<protein>
    <submittedName>
        <fullName evidence="2">MarR family transcriptional regulator</fullName>
    </submittedName>
</protein>
<accession>A0ABS9PYB2</accession>
<dbReference type="SMART" id="SM00347">
    <property type="entry name" value="HTH_MARR"/>
    <property type="match status" value="1"/>
</dbReference>
<evidence type="ECO:0000313" key="2">
    <source>
        <dbReference type="EMBL" id="MCG7320626.1"/>
    </source>
</evidence>
<dbReference type="Gene3D" id="1.10.10.10">
    <property type="entry name" value="Winged helix-like DNA-binding domain superfamily/Winged helix DNA-binding domain"/>
    <property type="match status" value="1"/>
</dbReference>
<gene>
    <name evidence="2" type="ORF">MHL29_01790</name>
</gene>
<comment type="caution">
    <text evidence="2">The sequence shown here is derived from an EMBL/GenBank/DDBJ whole genome shotgun (WGS) entry which is preliminary data.</text>
</comment>
<dbReference type="Pfam" id="PF01047">
    <property type="entry name" value="MarR"/>
    <property type="match status" value="1"/>
</dbReference>
<dbReference type="InterPro" id="IPR039422">
    <property type="entry name" value="MarR/SlyA-like"/>
</dbReference>
<dbReference type="Proteomes" id="UP001521931">
    <property type="component" value="Unassembled WGS sequence"/>
</dbReference>
<dbReference type="InterPro" id="IPR036390">
    <property type="entry name" value="WH_DNA-bd_sf"/>
</dbReference>
<organism evidence="2 3">
    <name type="scientific">Arsenicicoccus bolidensis</name>
    <dbReference type="NCBI Taxonomy" id="229480"/>
    <lineage>
        <taxon>Bacteria</taxon>
        <taxon>Bacillati</taxon>
        <taxon>Actinomycetota</taxon>
        <taxon>Actinomycetes</taxon>
        <taxon>Micrococcales</taxon>
        <taxon>Intrasporangiaceae</taxon>
        <taxon>Arsenicicoccus</taxon>
    </lineage>
</organism>
<dbReference type="SUPFAM" id="SSF46785">
    <property type="entry name" value="Winged helix' DNA-binding domain"/>
    <property type="match status" value="1"/>
</dbReference>
<evidence type="ECO:0000313" key="3">
    <source>
        <dbReference type="Proteomes" id="UP001521931"/>
    </source>
</evidence>
<evidence type="ECO:0000259" key="1">
    <source>
        <dbReference type="PROSITE" id="PS50995"/>
    </source>
</evidence>
<dbReference type="EMBL" id="JAKRCV010000003">
    <property type="protein sequence ID" value="MCG7320626.1"/>
    <property type="molecule type" value="Genomic_DNA"/>
</dbReference>
<dbReference type="PROSITE" id="PS50995">
    <property type="entry name" value="HTH_MARR_2"/>
    <property type="match status" value="1"/>
</dbReference>
<name>A0ABS9PYB2_9MICO</name>
<dbReference type="InterPro" id="IPR036388">
    <property type="entry name" value="WH-like_DNA-bd_sf"/>
</dbReference>
<dbReference type="PRINTS" id="PR00598">
    <property type="entry name" value="HTHMARR"/>
</dbReference>
<proteinExistence type="predicted"/>
<feature type="domain" description="HTH marR-type" evidence="1">
    <location>
        <begin position="41"/>
        <end position="175"/>
    </location>
</feature>
<sequence>MPGSARESASGRRTAMRRRRVAEQYTADVEAYVAAGGDELVQRVITAVNRLAKQLDRWYDAQLADVDLTTGQWAVLARLATARGETLTPSQLAEQTSVAPSSMTHRLDKMVDKGLVSRDPDPDNRSRVLITLSRAGWEKFRETIQAADLVESDLLAVLTQEQRHQLAALLDLLMAGIDDLGDPMAPESSTG</sequence>
<dbReference type="PANTHER" id="PTHR33164:SF104">
    <property type="entry name" value="TRANSCRIPTIONAL REGULATORY PROTEIN"/>
    <property type="match status" value="1"/>
</dbReference>
<keyword evidence="3" id="KW-1185">Reference proteome</keyword>
<dbReference type="InterPro" id="IPR000835">
    <property type="entry name" value="HTH_MarR-typ"/>
</dbReference>